<dbReference type="OrthoDB" id="48625at2759"/>
<evidence type="ECO:0000313" key="9">
    <source>
        <dbReference type="EMBL" id="KAF7377459.1"/>
    </source>
</evidence>
<dbReference type="FunFam" id="3.40.50.300:FF:000369">
    <property type="entry name" value="GTP-binding nuclear protein"/>
    <property type="match status" value="1"/>
</dbReference>
<keyword evidence="3 8" id="KW-0813">Transport</keyword>
<evidence type="ECO:0000256" key="6">
    <source>
        <dbReference type="ARBA" id="ARBA00023134"/>
    </source>
</evidence>
<name>A0A8H6ZH60_9AGAR</name>
<dbReference type="InterPro" id="IPR027417">
    <property type="entry name" value="P-loop_NTPase"/>
</dbReference>
<comment type="caution">
    <text evidence="9">The sequence shown here is derived from an EMBL/GenBank/DDBJ whole genome shotgun (WGS) entry which is preliminary data.</text>
</comment>
<dbReference type="SMART" id="SM00176">
    <property type="entry name" value="RAN"/>
    <property type="match status" value="1"/>
</dbReference>
<sequence length="233" mass="26128">MQMSENQAPAAFKLVLVGDHGTGKTTFVKRYLTGELEQKHIAPVGAEVHPINFTTNHGPISFEVWDTAGQENDDGLRDEYYTNSQCAIIMFDVTSRISYKNVPTWYGELERLCGNIPIVLCGNKVDVFGQERKVSTASVTFHRKKNLQYFEISAQSNYNVHKPFIYLARKLTGASTLVAPFARANRTFRNPTLELVAEPELQPPEVEVDVLALFKKDLHVTPAVGLPDEEDDL</sequence>
<dbReference type="GO" id="GO:0003924">
    <property type="term" value="F:GTPase activity"/>
    <property type="evidence" value="ECO:0007669"/>
    <property type="project" value="InterPro"/>
</dbReference>
<evidence type="ECO:0000256" key="4">
    <source>
        <dbReference type="ARBA" id="ARBA00022741"/>
    </source>
</evidence>
<reference evidence="9" key="1">
    <citation type="submission" date="2020-05" db="EMBL/GenBank/DDBJ databases">
        <title>Mycena genomes resolve the evolution of fungal bioluminescence.</title>
        <authorList>
            <person name="Tsai I.J."/>
        </authorList>
    </citation>
    <scope>NUCLEOTIDE SEQUENCE</scope>
    <source>
        <strain evidence="9">160909Yilan</strain>
    </source>
</reference>
<dbReference type="InterPro" id="IPR005225">
    <property type="entry name" value="Small_GTP-bd"/>
</dbReference>
<comment type="subcellular location">
    <subcellularLocation>
        <location evidence="1 8">Nucleus</location>
    </subcellularLocation>
</comment>
<dbReference type="AlphaFoldDB" id="A0A8H6ZH60"/>
<dbReference type="InterPro" id="IPR002041">
    <property type="entry name" value="Ran_GTPase"/>
</dbReference>
<dbReference type="SMART" id="SM00174">
    <property type="entry name" value="RHO"/>
    <property type="match status" value="1"/>
</dbReference>
<dbReference type="SMART" id="SM00175">
    <property type="entry name" value="RAB"/>
    <property type="match status" value="1"/>
</dbReference>
<dbReference type="PANTHER" id="PTHR24071">
    <property type="entry name" value="RAN GTPASE"/>
    <property type="match status" value="1"/>
</dbReference>
<evidence type="ECO:0000256" key="1">
    <source>
        <dbReference type="ARBA" id="ARBA00004123"/>
    </source>
</evidence>
<dbReference type="Gene3D" id="3.40.50.300">
    <property type="entry name" value="P-loop containing nucleotide triphosphate hydrolases"/>
    <property type="match status" value="1"/>
</dbReference>
<dbReference type="GO" id="GO:0005634">
    <property type="term" value="C:nucleus"/>
    <property type="evidence" value="ECO:0007669"/>
    <property type="project" value="UniProtKB-SubCell"/>
</dbReference>
<dbReference type="Pfam" id="PF00071">
    <property type="entry name" value="Ras"/>
    <property type="match status" value="1"/>
</dbReference>
<evidence type="ECO:0000313" key="10">
    <source>
        <dbReference type="Proteomes" id="UP000623467"/>
    </source>
</evidence>
<organism evidence="9 10">
    <name type="scientific">Mycena sanguinolenta</name>
    <dbReference type="NCBI Taxonomy" id="230812"/>
    <lineage>
        <taxon>Eukaryota</taxon>
        <taxon>Fungi</taxon>
        <taxon>Dikarya</taxon>
        <taxon>Basidiomycota</taxon>
        <taxon>Agaricomycotina</taxon>
        <taxon>Agaricomycetes</taxon>
        <taxon>Agaricomycetidae</taxon>
        <taxon>Agaricales</taxon>
        <taxon>Marasmiineae</taxon>
        <taxon>Mycenaceae</taxon>
        <taxon>Mycena</taxon>
    </lineage>
</organism>
<dbReference type="PROSITE" id="PS51421">
    <property type="entry name" value="RAS"/>
    <property type="match status" value="1"/>
</dbReference>
<dbReference type="CDD" id="cd00877">
    <property type="entry name" value="Ran"/>
    <property type="match status" value="1"/>
</dbReference>
<dbReference type="EMBL" id="JACAZH010000001">
    <property type="protein sequence ID" value="KAF7377459.1"/>
    <property type="molecule type" value="Genomic_DNA"/>
</dbReference>
<dbReference type="InterPro" id="IPR001806">
    <property type="entry name" value="Small_GTPase"/>
</dbReference>
<dbReference type="SMART" id="SM00173">
    <property type="entry name" value="RAS"/>
    <property type="match status" value="1"/>
</dbReference>
<dbReference type="PANTHER" id="PTHR24071:SF0">
    <property type="entry name" value="GTP-BINDING NUCLEAR PROTEIN RAN"/>
    <property type="match status" value="1"/>
</dbReference>
<dbReference type="GO" id="GO:0005737">
    <property type="term" value="C:cytoplasm"/>
    <property type="evidence" value="ECO:0007669"/>
    <property type="project" value="TreeGrafter"/>
</dbReference>
<keyword evidence="5 8" id="KW-0653">Protein transport</keyword>
<evidence type="ECO:0000256" key="2">
    <source>
        <dbReference type="ARBA" id="ARBA00008028"/>
    </source>
</evidence>
<evidence type="ECO:0000256" key="8">
    <source>
        <dbReference type="RuleBase" id="RU363057"/>
    </source>
</evidence>
<evidence type="ECO:0000256" key="7">
    <source>
        <dbReference type="ARBA" id="ARBA00023242"/>
    </source>
</evidence>
<comment type="function">
    <text evidence="8">GTP-binding protein involved in nucleocytoplasmic transport. Required for the import of protein into the nucleus and also for RNA export. Involved in chromatin condensation and control of cell cycle.</text>
</comment>
<proteinExistence type="inferred from homology"/>
<dbReference type="PROSITE" id="PS51418">
    <property type="entry name" value="RAN"/>
    <property type="match status" value="1"/>
</dbReference>
<keyword evidence="6 8" id="KW-0342">GTP-binding</keyword>
<protein>
    <recommendedName>
        <fullName evidence="8">GTP-binding nuclear protein</fullName>
    </recommendedName>
</protein>
<accession>A0A8H6ZH60</accession>
<dbReference type="Proteomes" id="UP000623467">
    <property type="component" value="Unassembled WGS sequence"/>
</dbReference>
<dbReference type="GO" id="GO:0005525">
    <property type="term" value="F:GTP binding"/>
    <property type="evidence" value="ECO:0007669"/>
    <property type="project" value="UniProtKB-KW"/>
</dbReference>
<dbReference type="NCBIfam" id="TIGR00231">
    <property type="entry name" value="small_GTP"/>
    <property type="match status" value="1"/>
</dbReference>
<dbReference type="SUPFAM" id="SSF52540">
    <property type="entry name" value="P-loop containing nucleoside triphosphate hydrolases"/>
    <property type="match status" value="1"/>
</dbReference>
<dbReference type="PRINTS" id="PR00627">
    <property type="entry name" value="GTPRANTC4"/>
</dbReference>
<evidence type="ECO:0000256" key="5">
    <source>
        <dbReference type="ARBA" id="ARBA00022927"/>
    </source>
</evidence>
<comment type="similarity">
    <text evidence="2 8">Belongs to the small GTPase superfamily. Ran family.</text>
</comment>
<keyword evidence="7 8" id="KW-0539">Nucleus</keyword>
<evidence type="ECO:0000256" key="3">
    <source>
        <dbReference type="ARBA" id="ARBA00022448"/>
    </source>
</evidence>
<keyword evidence="4 8" id="KW-0547">Nucleotide-binding</keyword>
<dbReference type="GO" id="GO:0006606">
    <property type="term" value="P:protein import into nucleus"/>
    <property type="evidence" value="ECO:0007669"/>
    <property type="project" value="TreeGrafter"/>
</dbReference>
<keyword evidence="10" id="KW-1185">Reference proteome</keyword>
<dbReference type="GO" id="GO:0000054">
    <property type="term" value="P:ribosomal subunit export from nucleus"/>
    <property type="evidence" value="ECO:0007669"/>
    <property type="project" value="TreeGrafter"/>
</dbReference>
<dbReference type="PROSITE" id="PS51419">
    <property type="entry name" value="RAB"/>
    <property type="match status" value="1"/>
</dbReference>
<gene>
    <name evidence="9" type="ORF">MSAN_00167700</name>
</gene>